<evidence type="ECO:0000256" key="1">
    <source>
        <dbReference type="SAM" id="Phobius"/>
    </source>
</evidence>
<sequence length="165" mass="19251">MGKQMKFVLEADFNYSKYSIVKKAAIVLFVLCWAILIFSIGIKTAYFFLNTGYEAVAFSISFLISWVIFDYLLRKLYKKLFSKRVKIFQGHNDLTIWINGKEIQIKKEQIKKVKAKAVTNKLRRGGKVENTKLIIYTTIGKFHFTNDQAIYAVKKLMKFEPAKKQ</sequence>
<evidence type="ECO:0000313" key="2">
    <source>
        <dbReference type="EMBL" id="OEG21639.1"/>
    </source>
</evidence>
<keyword evidence="3" id="KW-1185">Reference proteome</keyword>
<evidence type="ECO:0000313" key="3">
    <source>
        <dbReference type="Proteomes" id="UP000094469"/>
    </source>
</evidence>
<dbReference type="STRING" id="1131292.BCR24_07130"/>
<dbReference type="AlphaFoldDB" id="A0A1E5H9M0"/>
<keyword evidence="1" id="KW-0472">Membrane</keyword>
<dbReference type="OrthoDB" id="2185410at2"/>
<feature type="transmembrane region" description="Helical" evidence="1">
    <location>
        <begin position="25"/>
        <end position="49"/>
    </location>
</feature>
<protein>
    <submittedName>
        <fullName evidence="2">Uncharacterized protein</fullName>
    </submittedName>
</protein>
<organism evidence="2 3">
    <name type="scientific">Enterococcus ureilyticus</name>
    <dbReference type="NCBI Taxonomy" id="1131292"/>
    <lineage>
        <taxon>Bacteria</taxon>
        <taxon>Bacillati</taxon>
        <taxon>Bacillota</taxon>
        <taxon>Bacilli</taxon>
        <taxon>Lactobacillales</taxon>
        <taxon>Enterococcaceae</taxon>
        <taxon>Enterococcus</taxon>
    </lineage>
</organism>
<comment type="caution">
    <text evidence="2">The sequence shown here is derived from an EMBL/GenBank/DDBJ whole genome shotgun (WGS) entry which is preliminary data.</text>
</comment>
<feature type="transmembrane region" description="Helical" evidence="1">
    <location>
        <begin position="55"/>
        <end position="73"/>
    </location>
</feature>
<proteinExistence type="predicted"/>
<dbReference type="RefSeq" id="WP_069641026.1">
    <property type="nucleotide sequence ID" value="NZ_JAFBEZ010000005.1"/>
</dbReference>
<name>A0A1E5H9M0_9ENTE</name>
<keyword evidence="1" id="KW-1133">Transmembrane helix</keyword>
<dbReference type="EMBL" id="MIKC01000039">
    <property type="protein sequence ID" value="OEG21639.1"/>
    <property type="molecule type" value="Genomic_DNA"/>
</dbReference>
<reference evidence="3" key="1">
    <citation type="submission" date="2016-09" db="EMBL/GenBank/DDBJ databases">
        <authorList>
            <person name="Gulvik C.A."/>
        </authorList>
    </citation>
    <scope>NUCLEOTIDE SEQUENCE [LARGE SCALE GENOMIC DNA]</scope>
    <source>
        <strain evidence="3">LMG 26676</strain>
    </source>
</reference>
<keyword evidence="1" id="KW-0812">Transmembrane</keyword>
<dbReference type="Proteomes" id="UP000094469">
    <property type="component" value="Unassembled WGS sequence"/>
</dbReference>
<accession>A0A1E5H9M0</accession>
<gene>
    <name evidence="2" type="ORF">BCR24_07130</name>
</gene>